<dbReference type="PANTHER" id="PTHR46599">
    <property type="entry name" value="PIGGYBAC TRANSPOSABLE ELEMENT-DERIVED PROTEIN 4"/>
    <property type="match status" value="1"/>
</dbReference>
<name>A0A8B7Z102_ACAPL</name>
<feature type="domain" description="PiggyBac transposable element-derived protein" evidence="2">
    <location>
        <begin position="3"/>
        <end position="120"/>
    </location>
</feature>
<protein>
    <submittedName>
        <fullName evidence="4">PiggyBac transposable element-derived protein 4-like</fullName>
    </submittedName>
</protein>
<dbReference type="Pfam" id="PF13843">
    <property type="entry name" value="DDE_Tnp_1_7"/>
    <property type="match status" value="1"/>
</dbReference>
<dbReference type="RefSeq" id="XP_022099284.1">
    <property type="nucleotide sequence ID" value="XM_022243592.1"/>
</dbReference>
<dbReference type="PANTHER" id="PTHR46599:SF6">
    <property type="entry name" value="DUAL SPECIFICITY PHOSPHATASE 26"/>
    <property type="match status" value="1"/>
</dbReference>
<evidence type="ECO:0000259" key="2">
    <source>
        <dbReference type="Pfam" id="PF13843"/>
    </source>
</evidence>
<dbReference type="KEGG" id="aplc:110983920"/>
<organism evidence="3 4">
    <name type="scientific">Acanthaster planci</name>
    <name type="common">Crown-of-thorns starfish</name>
    <dbReference type="NCBI Taxonomy" id="133434"/>
    <lineage>
        <taxon>Eukaryota</taxon>
        <taxon>Metazoa</taxon>
        <taxon>Echinodermata</taxon>
        <taxon>Eleutherozoa</taxon>
        <taxon>Asterozoa</taxon>
        <taxon>Asteroidea</taxon>
        <taxon>Valvatacea</taxon>
        <taxon>Valvatida</taxon>
        <taxon>Acanthasteridae</taxon>
        <taxon>Acanthaster</taxon>
    </lineage>
</organism>
<dbReference type="Proteomes" id="UP000694845">
    <property type="component" value="Unplaced"/>
</dbReference>
<dbReference type="OrthoDB" id="9986773at2759"/>
<feature type="region of interest" description="Disordered" evidence="1">
    <location>
        <begin position="1"/>
        <end position="25"/>
    </location>
</feature>
<gene>
    <name evidence="4" type="primary">LOC110983920</name>
</gene>
<dbReference type="InterPro" id="IPR029526">
    <property type="entry name" value="PGBD"/>
</dbReference>
<evidence type="ECO:0000256" key="1">
    <source>
        <dbReference type="SAM" id="MobiDB-lite"/>
    </source>
</evidence>
<feature type="compositionally biased region" description="Basic and acidic residues" evidence="1">
    <location>
        <begin position="10"/>
        <end position="24"/>
    </location>
</feature>
<evidence type="ECO:0000313" key="3">
    <source>
        <dbReference type="Proteomes" id="UP000694845"/>
    </source>
</evidence>
<dbReference type="OMA" id="KELAICH"/>
<dbReference type="AlphaFoldDB" id="A0A8B7Z102"/>
<proteinExistence type="predicted"/>
<dbReference type="GeneID" id="110983920"/>
<evidence type="ECO:0000313" key="4">
    <source>
        <dbReference type="RefSeq" id="XP_022099284.1"/>
    </source>
</evidence>
<keyword evidence="3" id="KW-1185">Reference proteome</keyword>
<accession>A0A8B7Z102</accession>
<reference evidence="4" key="1">
    <citation type="submission" date="2025-08" db="UniProtKB">
        <authorList>
            <consortium name="RefSeq"/>
        </authorList>
    </citation>
    <scope>IDENTIFICATION</scope>
</reference>
<sequence>MNLVGTIKGNRREVPKEMRKENTRNRPAKSAEFVFNNISTLVSYVPKPKKNILLLSSMHRDKATHPTTKKPDIITYYNATKAGVDTVDQMCSLYNCARITKRWPMVVFYHLLNCAVINSFVIYLQVNPDLRGEERTRHIFIHLLIRGLINPQIATRLKQPQRLRTTVMNAMEGLGFNVAYPAVAPAAPQELPPQRRCAFCPTGKRKRTRRRCCECDKFACTQHSASEITTSVTCIECLSAE</sequence>